<dbReference type="EMBL" id="LODT01000022">
    <property type="protein sequence ID" value="KYQ94226.1"/>
    <property type="molecule type" value="Genomic_DNA"/>
</dbReference>
<feature type="transmembrane region" description="Helical" evidence="1">
    <location>
        <begin position="1251"/>
        <end position="1274"/>
    </location>
</feature>
<keyword evidence="1" id="KW-0812">Transmembrane</keyword>
<dbReference type="InterPro" id="IPR057709">
    <property type="entry name" value="DUF7949"/>
</dbReference>
<keyword evidence="6" id="KW-1185">Reference proteome</keyword>
<dbReference type="Pfam" id="PF22933">
    <property type="entry name" value="ComC_SSD"/>
    <property type="match status" value="1"/>
</dbReference>
<keyword evidence="1" id="KW-0472">Membrane</keyword>
<sequence length="1296" mass="144026">MKYLLIVFIYLFLIDSSNSIVFGQSVQQVGSDGSIPLQYLTNGNGSCVFNAYILLVDRTAISVTLEGNNPLYIPIMNSSTDGIYQIKYELTPSSNIQNTTKVIYTISSIASTLYLPAQCISLGNLNITQTRAFRYFDGRARYRVYYNTNIIQTGQNLQFTCTREFIVCNTFLTVNSTTNYLQLVLDFYFTGDLSIGPSNFLVTLNGPTLTMTVPVQLQLKTTQPNTTYTISQPSVFFGDRNDTRYYLLESRATNFSNDFFFFTYIQDTIYSGTDMITNGNPLNYSLATFYSLQYINPGTAYYKLYSSNAKSDIELFNLPYPNGLLIANNDINNNNINNSPKQVNLLGIVLPGIYGSLKDVQVSPTTDGRYLLQVTISDIVGVKYVTLTSGLPCTTDLKLMSQFNLIQGTEYNGTWGLIYDYFPSHCPISLDYGVINNDNYKYNPEDFYLVNPAKKLPARFEPILYFTLDDVVDFWFLKNSVDVSSTAYVNSVFFKLSRPEKIFNFQLVMIRNGRNDQVFSSVWDDTTMAYRIDFTLAQRLFTGEVYYTIQFGNKLDTSSPRLDWATFQTKFNDTAKLSVFSTDADVLGPRVISISNLPTNDNIITISEDSQIGFEIQIVDYITSHGSESGFKSGYAVINYLGFDYNVDILSPISGDIYNFTASVWFNVSGRVTSIPLTLKDIVLFDNANNSLSMAQTTHTVDFPHTVTVTNNINQIDNTGPVSQTMNVSPAILDTSTVSRILNVTYQFGDLNSGIYIDPNAYIVVTTGLNMYFNFPVISVLEADQFNSVATFSGELPYGTLEIAVTSLYGVSNYAGFHATILSGLAVSFTFTTSPYIDSSSTVTFASQKVSLYGYYMGEIQDATYTFKYVGESGARTISPTAGMGLYHVLPIPAGSKPFTLQLQTSSNVSNIFEIVPIPTPVSPTSEPAPEPPKCLGDPVCGGSNGECTPNGCKCVIPWIGNDCQSRQIIIPQPNVNNTSPSTGVDYEGELPNGETVAFSTFVSLIEIRELNHNNEVIERYPFTNWIFTNLTTSTSSPQYLYSTSIIKPNQNINFKISPNSNPIKDTQQDIVVTQIGVQMEWFTEATNISFANENIQMLPSTIKYNVNLSPYPFESSLNTLVLVFKASIQLQDLNADSCSYQENGTVSDSDNQMEYVKLQINSQSLYARFIKRAVIDGRPRKISNQILESDTQQQSNSATTLIGVNIPNYGEKAILDPDFSLLVDVAPASDKQNPICVYHKPDNSLTKAQLAGIIIGATVFGIAVVVMIVYGIYTAHMKKKNLANLQKKLDQIPQK</sequence>
<feature type="domain" description="ComC supersandwich" evidence="3">
    <location>
        <begin position="1005"/>
        <end position="1223"/>
    </location>
</feature>
<reference evidence="5 6" key="1">
    <citation type="submission" date="2015-12" db="EMBL/GenBank/DDBJ databases">
        <title>Dictyostelia acquired genes for synthesis and detection of signals that induce cell-type specialization by lateral gene transfer from prokaryotes.</title>
        <authorList>
            <person name="Gloeckner G."/>
            <person name="Schaap P."/>
        </authorList>
    </citation>
    <scope>NUCLEOTIDE SEQUENCE [LARGE SCALE GENOMIC DNA]</scope>
    <source>
        <strain evidence="5 6">TK</strain>
    </source>
</reference>
<keyword evidence="1" id="KW-1133">Transmembrane helix</keyword>
<evidence type="ECO:0000256" key="1">
    <source>
        <dbReference type="SAM" id="Phobius"/>
    </source>
</evidence>
<keyword evidence="2" id="KW-0732">Signal</keyword>
<feature type="chain" id="PRO_5007593465" evidence="2">
    <location>
        <begin position="20"/>
        <end position="1296"/>
    </location>
</feature>
<feature type="domain" description="DUF7949" evidence="4">
    <location>
        <begin position="935"/>
        <end position="967"/>
    </location>
</feature>
<organism evidence="5 6">
    <name type="scientific">Tieghemostelium lacteum</name>
    <name type="common">Slime mold</name>
    <name type="synonym">Dictyostelium lacteum</name>
    <dbReference type="NCBI Taxonomy" id="361077"/>
    <lineage>
        <taxon>Eukaryota</taxon>
        <taxon>Amoebozoa</taxon>
        <taxon>Evosea</taxon>
        <taxon>Eumycetozoa</taxon>
        <taxon>Dictyostelia</taxon>
        <taxon>Dictyosteliales</taxon>
        <taxon>Raperosteliaceae</taxon>
        <taxon>Tieghemostelium</taxon>
    </lineage>
</organism>
<evidence type="ECO:0000259" key="4">
    <source>
        <dbReference type="Pfam" id="PF25820"/>
    </source>
</evidence>
<gene>
    <name evidence="5" type="ORF">DLAC_04520</name>
</gene>
<dbReference type="Pfam" id="PF25820">
    <property type="entry name" value="DUF7949"/>
    <property type="match status" value="1"/>
</dbReference>
<feature type="signal peptide" evidence="2">
    <location>
        <begin position="1"/>
        <end position="19"/>
    </location>
</feature>
<accession>A0A151ZJV0</accession>
<dbReference type="PANTHER" id="PTHR31378:SF17">
    <property type="match status" value="1"/>
</dbReference>
<dbReference type="Proteomes" id="UP000076078">
    <property type="component" value="Unassembled WGS sequence"/>
</dbReference>
<dbReference type="InParanoid" id="A0A151ZJV0"/>
<name>A0A151ZJV0_TIELA</name>
<proteinExistence type="predicted"/>
<dbReference type="PANTHER" id="PTHR31378">
    <property type="entry name" value="EGF-LIKE DOMAIN-CONTAINING PROTEIN-RELATED-RELATED"/>
    <property type="match status" value="1"/>
</dbReference>
<dbReference type="OMA" id="FANENIQ"/>
<evidence type="ECO:0000256" key="2">
    <source>
        <dbReference type="SAM" id="SignalP"/>
    </source>
</evidence>
<evidence type="ECO:0000313" key="5">
    <source>
        <dbReference type="EMBL" id="KYQ94226.1"/>
    </source>
</evidence>
<dbReference type="InterPro" id="IPR054484">
    <property type="entry name" value="ComC_SSD"/>
</dbReference>
<comment type="caution">
    <text evidence="5">The sequence shown here is derived from an EMBL/GenBank/DDBJ whole genome shotgun (WGS) entry which is preliminary data.</text>
</comment>
<protein>
    <submittedName>
        <fullName evidence="5">EGF-like domain-containing protein</fullName>
    </submittedName>
</protein>
<evidence type="ECO:0000259" key="3">
    <source>
        <dbReference type="Pfam" id="PF22933"/>
    </source>
</evidence>
<evidence type="ECO:0000313" key="6">
    <source>
        <dbReference type="Proteomes" id="UP000076078"/>
    </source>
</evidence>